<protein>
    <submittedName>
        <fullName evidence="1">Uncharacterized protein</fullName>
    </submittedName>
</protein>
<proteinExistence type="predicted"/>
<comment type="caution">
    <text evidence="1">The sequence shown here is derived from an EMBL/GenBank/DDBJ whole genome shotgun (WGS) entry which is preliminary data.</text>
</comment>
<dbReference type="Proteomes" id="UP000790709">
    <property type="component" value="Unassembled WGS sequence"/>
</dbReference>
<accession>A0ACB8BIZ2</accession>
<dbReference type="EMBL" id="MU266394">
    <property type="protein sequence ID" value="KAH7925836.1"/>
    <property type="molecule type" value="Genomic_DNA"/>
</dbReference>
<keyword evidence="2" id="KW-1185">Reference proteome</keyword>
<organism evidence="1 2">
    <name type="scientific">Leucogyrophana mollusca</name>
    <dbReference type="NCBI Taxonomy" id="85980"/>
    <lineage>
        <taxon>Eukaryota</taxon>
        <taxon>Fungi</taxon>
        <taxon>Dikarya</taxon>
        <taxon>Basidiomycota</taxon>
        <taxon>Agaricomycotina</taxon>
        <taxon>Agaricomycetes</taxon>
        <taxon>Agaricomycetidae</taxon>
        <taxon>Boletales</taxon>
        <taxon>Boletales incertae sedis</taxon>
        <taxon>Leucogyrophana</taxon>
    </lineage>
</organism>
<gene>
    <name evidence="1" type="ORF">BV22DRAFT_404045</name>
</gene>
<reference evidence="1" key="1">
    <citation type="journal article" date="2021" name="New Phytol.">
        <title>Evolutionary innovations through gain and loss of genes in the ectomycorrhizal Boletales.</title>
        <authorList>
            <person name="Wu G."/>
            <person name="Miyauchi S."/>
            <person name="Morin E."/>
            <person name="Kuo A."/>
            <person name="Drula E."/>
            <person name="Varga T."/>
            <person name="Kohler A."/>
            <person name="Feng B."/>
            <person name="Cao Y."/>
            <person name="Lipzen A."/>
            <person name="Daum C."/>
            <person name="Hundley H."/>
            <person name="Pangilinan J."/>
            <person name="Johnson J."/>
            <person name="Barry K."/>
            <person name="LaButti K."/>
            <person name="Ng V."/>
            <person name="Ahrendt S."/>
            <person name="Min B."/>
            <person name="Choi I.G."/>
            <person name="Park H."/>
            <person name="Plett J.M."/>
            <person name="Magnuson J."/>
            <person name="Spatafora J.W."/>
            <person name="Nagy L.G."/>
            <person name="Henrissat B."/>
            <person name="Grigoriev I.V."/>
            <person name="Yang Z.L."/>
            <person name="Xu J."/>
            <person name="Martin F.M."/>
        </authorList>
    </citation>
    <scope>NUCLEOTIDE SEQUENCE</scope>
    <source>
        <strain evidence="1">KUC20120723A-06</strain>
    </source>
</reference>
<sequence>MLIPGRSVYNHITTWRYTLLEPFLWWYFAALVGFPSVIGQCAMLVRFDFNGVKHFRDAIDIWAYNTNETNRP</sequence>
<evidence type="ECO:0000313" key="2">
    <source>
        <dbReference type="Proteomes" id="UP000790709"/>
    </source>
</evidence>
<evidence type="ECO:0000313" key="1">
    <source>
        <dbReference type="EMBL" id="KAH7925836.1"/>
    </source>
</evidence>
<name>A0ACB8BIZ2_9AGAM</name>